<proteinExistence type="predicted"/>
<feature type="transmembrane region" description="Helical" evidence="1">
    <location>
        <begin position="74"/>
        <end position="93"/>
    </location>
</feature>
<feature type="transmembrane region" description="Helical" evidence="1">
    <location>
        <begin position="125"/>
        <end position="147"/>
    </location>
</feature>
<keyword evidence="1" id="KW-1133">Transmembrane helix</keyword>
<dbReference type="Pfam" id="PF24124">
    <property type="entry name" value="YphA"/>
    <property type="match status" value="1"/>
</dbReference>
<gene>
    <name evidence="2" type="ORF">B0H94_10392</name>
</gene>
<feature type="transmembrane region" description="Helical" evidence="1">
    <location>
        <begin position="51"/>
        <end position="67"/>
    </location>
</feature>
<dbReference type="AlphaFoldDB" id="A0A2P8HW83"/>
<keyword evidence="1" id="KW-0812">Transmembrane</keyword>
<keyword evidence="3" id="KW-1185">Reference proteome</keyword>
<protein>
    <submittedName>
        <fullName evidence="2">Uncharacterized protein</fullName>
    </submittedName>
</protein>
<sequence>MLIYYAVSWCLWVFVTFFSRKGSQRTIQAFVLLICISTGAFQLQFGLIYELNGLYVVIFLTLILSLGRKGKHVSFLASSAGVFLYAAGVLTVFHSPAVFYGPPAVMIALFLCVLSFTFSKSEGSAWIILFLSLWAGESLTAVLLLPLTETMQLGSTFLFLHTAAYSAFGLYMLQSSISWLNANPKQRYESIPAEIYKQAQ</sequence>
<reference evidence="2 3" key="1">
    <citation type="submission" date="2018-03" db="EMBL/GenBank/DDBJ databases">
        <title>Genomic Encyclopedia of Type Strains, Phase III (KMG-III): the genomes of soil and plant-associated and newly described type strains.</title>
        <authorList>
            <person name="Whitman W."/>
        </authorList>
    </citation>
    <scope>NUCLEOTIDE SEQUENCE [LARGE SCALE GENOMIC DNA]</scope>
    <source>
        <strain evidence="2 3">CGMCC 1.07653</strain>
    </source>
</reference>
<keyword evidence="1" id="KW-0472">Membrane</keyword>
<feature type="transmembrane region" description="Helical" evidence="1">
    <location>
        <begin position="153"/>
        <end position="173"/>
    </location>
</feature>
<dbReference type="OrthoDB" id="2965169at2"/>
<dbReference type="InterPro" id="IPR014617">
    <property type="entry name" value="YphA_Bacsu"/>
</dbReference>
<dbReference type="Proteomes" id="UP000242310">
    <property type="component" value="Unassembled WGS sequence"/>
</dbReference>
<accession>A0A2P8HW83</accession>
<name>A0A2P8HW83_9BACI</name>
<organism evidence="2 3">
    <name type="scientific">Salsuginibacillus halophilus</name>
    <dbReference type="NCBI Taxonomy" id="517424"/>
    <lineage>
        <taxon>Bacteria</taxon>
        <taxon>Bacillati</taxon>
        <taxon>Bacillota</taxon>
        <taxon>Bacilli</taxon>
        <taxon>Bacillales</taxon>
        <taxon>Bacillaceae</taxon>
        <taxon>Salsuginibacillus</taxon>
    </lineage>
</organism>
<evidence type="ECO:0000313" key="2">
    <source>
        <dbReference type="EMBL" id="PSL50480.1"/>
    </source>
</evidence>
<feature type="transmembrane region" description="Helical" evidence="1">
    <location>
        <begin position="99"/>
        <end position="118"/>
    </location>
</feature>
<evidence type="ECO:0000313" key="3">
    <source>
        <dbReference type="Proteomes" id="UP000242310"/>
    </source>
</evidence>
<dbReference type="EMBL" id="PYAV01000003">
    <property type="protein sequence ID" value="PSL50480.1"/>
    <property type="molecule type" value="Genomic_DNA"/>
</dbReference>
<dbReference type="RefSeq" id="WP_106587809.1">
    <property type="nucleotide sequence ID" value="NZ_PYAV01000003.1"/>
</dbReference>
<evidence type="ECO:0000256" key="1">
    <source>
        <dbReference type="SAM" id="Phobius"/>
    </source>
</evidence>
<comment type="caution">
    <text evidence="2">The sequence shown here is derived from an EMBL/GenBank/DDBJ whole genome shotgun (WGS) entry which is preliminary data.</text>
</comment>